<dbReference type="InterPro" id="IPR013393">
    <property type="entry name" value="T3SS_HrpB4"/>
</dbReference>
<evidence type="ECO:0000313" key="1">
    <source>
        <dbReference type="EMBL" id="CBK52134.1"/>
    </source>
</evidence>
<organism evidence="1">
    <name type="scientific">Mycetohabitans rhizoxinica</name>
    <dbReference type="NCBI Taxonomy" id="412963"/>
    <lineage>
        <taxon>Bacteria</taxon>
        <taxon>Pseudomonadati</taxon>
        <taxon>Pseudomonadota</taxon>
        <taxon>Betaproteobacteria</taxon>
        <taxon>Burkholderiales</taxon>
        <taxon>Burkholderiaceae</taxon>
        <taxon>Mycetohabitans</taxon>
    </lineage>
</organism>
<sequence length="235" mass="25723">MVAMSPFDRAAAALQAYDRNIRDAICWAHPSWLAGALGVDVRVAETLRAELSSGPRTLLDKASFILCRASGVRMPSMASFLAPGAVMFDALPPEQGLRMLRVRALLFRSAQIRHLIDKGSRMRLADWTGVPLDSIVQASFGAPDIAAFELGGTMLSLDEMDAQTLALEGYFLVIRDEEGAAAMTTSRMLLRLALPRDAGPSRWLNGRVGGLDKQGTRNLITHLSAWLPEWKWLFG</sequence>
<reference evidence="1" key="1">
    <citation type="journal article" date="2011" name="ISME J.">
        <title>Endofungal bacterium controls its host by an hrp type III secretion system.</title>
        <authorList>
            <person name="Lackner G."/>
            <person name="Moebius N."/>
            <person name="Hertweck C."/>
        </authorList>
    </citation>
    <scope>NUCLEOTIDE SEQUENCE</scope>
    <source>
        <strain evidence="1">HKI-0454</strain>
    </source>
</reference>
<name>E0WF90_9BURK</name>
<dbReference type="OMA" id="FANAVCW"/>
<proteinExistence type="predicted"/>
<dbReference type="EMBL" id="FN687446">
    <property type="protein sequence ID" value="CBK52134.1"/>
    <property type="molecule type" value="Genomic_DNA"/>
</dbReference>
<gene>
    <name evidence="1" type="primary">sctK</name>
</gene>
<accession>E0WF90</accession>
<dbReference type="Pfam" id="PF09502">
    <property type="entry name" value="HrpB4"/>
    <property type="match status" value="1"/>
</dbReference>
<protein>
    <submittedName>
        <fullName evidence="1">Type III secretion protein SctK</fullName>
    </submittedName>
</protein>
<dbReference type="AlphaFoldDB" id="E0WF90"/>